<evidence type="ECO:0000313" key="2">
    <source>
        <dbReference type="Proteomes" id="UP000217676"/>
    </source>
</evidence>
<gene>
    <name evidence="1" type="ORF">SLA_6943</name>
</gene>
<dbReference type="AlphaFoldDB" id="A0A160P7A9"/>
<dbReference type="Proteomes" id="UP000217676">
    <property type="component" value="Chromosome"/>
</dbReference>
<dbReference type="EMBL" id="AP017424">
    <property type="protein sequence ID" value="BAU87809.1"/>
    <property type="molecule type" value="Genomic_DNA"/>
</dbReference>
<dbReference type="KEGG" id="slau:SLA_6943"/>
<reference evidence="1 2" key="1">
    <citation type="journal article" date="2016" name="Genome Announc.">
        <title>Complete Genome Sequence of Thiostrepton-Producing Streptomyces laurentii ATCC 31255.</title>
        <authorList>
            <person name="Doi K."/>
            <person name="Fujino Y."/>
            <person name="Nagayoshi Y."/>
            <person name="Ohshima T."/>
            <person name="Ogata S."/>
        </authorList>
    </citation>
    <scope>NUCLEOTIDE SEQUENCE [LARGE SCALE GENOMIC DNA]</scope>
    <source>
        <strain evidence="1 2">ATCC 31255</strain>
    </source>
</reference>
<organism evidence="1 2">
    <name type="scientific">Streptomyces laurentii</name>
    <dbReference type="NCBI Taxonomy" id="39478"/>
    <lineage>
        <taxon>Bacteria</taxon>
        <taxon>Bacillati</taxon>
        <taxon>Actinomycetota</taxon>
        <taxon>Actinomycetes</taxon>
        <taxon>Kitasatosporales</taxon>
        <taxon>Streptomycetaceae</taxon>
        <taxon>Streptomyces</taxon>
    </lineage>
</organism>
<accession>A0A160P7A9</accession>
<name>A0A160P7A9_STRLU</name>
<protein>
    <submittedName>
        <fullName evidence="1">Uncharacterized protein</fullName>
    </submittedName>
</protein>
<proteinExistence type="predicted"/>
<sequence length="60" mass="6596">MRRATGGLANAGRGPEWKYHPVSSARFIRSVLTGEIHSGILDHLPVDDHTFDPNDEILGD</sequence>
<keyword evidence="2" id="KW-1185">Reference proteome</keyword>
<evidence type="ECO:0000313" key="1">
    <source>
        <dbReference type="EMBL" id="BAU87809.1"/>
    </source>
</evidence>